<evidence type="ECO:0000313" key="1">
    <source>
        <dbReference type="EMBL" id="GFY00839.1"/>
    </source>
</evidence>
<dbReference type="EMBL" id="BMAU01021221">
    <property type="protein sequence ID" value="GFY00839.1"/>
    <property type="molecule type" value="Genomic_DNA"/>
</dbReference>
<proteinExistence type="predicted"/>
<reference evidence="1" key="1">
    <citation type="submission" date="2020-08" db="EMBL/GenBank/DDBJ databases">
        <title>Multicomponent nature underlies the extraordinary mechanical properties of spider dragline silk.</title>
        <authorList>
            <person name="Kono N."/>
            <person name="Nakamura H."/>
            <person name="Mori M."/>
            <person name="Yoshida Y."/>
            <person name="Ohtoshi R."/>
            <person name="Malay A.D."/>
            <person name="Moran D.A.P."/>
            <person name="Tomita M."/>
            <person name="Numata K."/>
            <person name="Arakawa K."/>
        </authorList>
    </citation>
    <scope>NUCLEOTIDE SEQUENCE</scope>
</reference>
<name>A0A8X6RTM6_TRICX</name>
<keyword evidence="2" id="KW-1185">Reference proteome</keyword>
<comment type="caution">
    <text evidence="1">The sequence shown here is derived from an EMBL/GenBank/DDBJ whole genome shotgun (WGS) entry which is preliminary data.</text>
</comment>
<dbReference type="AlphaFoldDB" id="A0A8X6RTM6"/>
<organism evidence="1 2">
    <name type="scientific">Trichonephila clavipes</name>
    <name type="common">Golden silk orbweaver</name>
    <name type="synonym">Nephila clavipes</name>
    <dbReference type="NCBI Taxonomy" id="2585209"/>
    <lineage>
        <taxon>Eukaryota</taxon>
        <taxon>Metazoa</taxon>
        <taxon>Ecdysozoa</taxon>
        <taxon>Arthropoda</taxon>
        <taxon>Chelicerata</taxon>
        <taxon>Arachnida</taxon>
        <taxon>Araneae</taxon>
        <taxon>Araneomorphae</taxon>
        <taxon>Entelegynae</taxon>
        <taxon>Araneoidea</taxon>
        <taxon>Nephilidae</taxon>
        <taxon>Trichonephila</taxon>
    </lineage>
</organism>
<evidence type="ECO:0000313" key="2">
    <source>
        <dbReference type="Proteomes" id="UP000887159"/>
    </source>
</evidence>
<dbReference type="Proteomes" id="UP000887159">
    <property type="component" value="Unassembled WGS sequence"/>
</dbReference>
<accession>A0A8X6RTM6</accession>
<sequence>MEVTRFEQRSYIKIAVLRGKIAMEYHSELVEAVGNNVLSYRTVARDRRLWWTRHPHVHLAAAAQPLFDPREIEPRRPKDEREML</sequence>
<gene>
    <name evidence="1" type="ORF">TNCV_2142311</name>
</gene>
<protein>
    <submittedName>
        <fullName evidence="1">Uncharacterized protein</fullName>
    </submittedName>
</protein>